<dbReference type="GO" id="GO:0005975">
    <property type="term" value="P:carbohydrate metabolic process"/>
    <property type="evidence" value="ECO:0007669"/>
    <property type="project" value="InterPro"/>
</dbReference>
<dbReference type="SUPFAM" id="SSF88713">
    <property type="entry name" value="Glycoside hydrolase/deacetylase"/>
    <property type="match status" value="1"/>
</dbReference>
<dbReference type="EMBL" id="DVLP01000086">
    <property type="protein sequence ID" value="HIT74542.1"/>
    <property type="molecule type" value="Genomic_DNA"/>
</dbReference>
<comment type="caution">
    <text evidence="4">The sequence shown here is derived from an EMBL/GenBank/DDBJ whole genome shotgun (WGS) entry which is preliminary data.</text>
</comment>
<evidence type="ECO:0000259" key="3">
    <source>
        <dbReference type="PROSITE" id="PS51677"/>
    </source>
</evidence>
<dbReference type="Proteomes" id="UP000886842">
    <property type="component" value="Unassembled WGS sequence"/>
</dbReference>
<dbReference type="AlphaFoldDB" id="A0A9D1GWL4"/>
<dbReference type="PANTHER" id="PTHR34216:SF3">
    <property type="entry name" value="POLY-BETA-1,6-N-ACETYL-D-GLUCOSAMINE N-DEACETYLASE"/>
    <property type="match status" value="1"/>
</dbReference>
<dbReference type="Pfam" id="PF01522">
    <property type="entry name" value="Polysacc_deac_1"/>
    <property type="match status" value="1"/>
</dbReference>
<accession>A0A9D1GWL4</accession>
<dbReference type="GO" id="GO:0005576">
    <property type="term" value="C:extracellular region"/>
    <property type="evidence" value="ECO:0007669"/>
    <property type="project" value="UniProtKB-SubCell"/>
</dbReference>
<dbReference type="GO" id="GO:0016810">
    <property type="term" value="F:hydrolase activity, acting on carbon-nitrogen (but not peptide) bonds"/>
    <property type="evidence" value="ECO:0007669"/>
    <property type="project" value="InterPro"/>
</dbReference>
<dbReference type="CDD" id="cd10918">
    <property type="entry name" value="CE4_NodB_like_5s_6s"/>
    <property type="match status" value="1"/>
</dbReference>
<sequence length="240" mass="26351">MAYHDIISDTAEVYPYAVTESTFLHQLDLVEAAGLRPVTLSHFTDRLAAGDASGLAAIVFDDALVGVHQHALPRLAERGLPWTLLPVTERTGVRPQWWPEASRTMNRTEIDDALSAGATLCAHTTTHASLPGMSTADALDDLRRSRDTLSDWAGTDIRELCYPFGHQNARIRAVASDAGYRVGFTFTNGRSDPRTDMYAQPRLAMHENLRSAKWLATLLRPGRSWPPVRDLGVDDSGDAS</sequence>
<protein>
    <submittedName>
        <fullName evidence="4">Polysaccharide deacetylase family protein</fullName>
    </submittedName>
</protein>
<dbReference type="PROSITE" id="PS51677">
    <property type="entry name" value="NODB"/>
    <property type="match status" value="1"/>
</dbReference>
<dbReference type="Gene3D" id="3.20.20.370">
    <property type="entry name" value="Glycoside hydrolase/deacetylase"/>
    <property type="match status" value="1"/>
</dbReference>
<proteinExistence type="predicted"/>
<reference evidence="4" key="2">
    <citation type="journal article" date="2021" name="PeerJ">
        <title>Extensive microbial diversity within the chicken gut microbiome revealed by metagenomics and culture.</title>
        <authorList>
            <person name="Gilroy R."/>
            <person name="Ravi A."/>
            <person name="Getino M."/>
            <person name="Pursley I."/>
            <person name="Horton D.L."/>
            <person name="Alikhan N.F."/>
            <person name="Baker D."/>
            <person name="Gharbi K."/>
            <person name="Hall N."/>
            <person name="Watson M."/>
            <person name="Adriaenssens E.M."/>
            <person name="Foster-Nyarko E."/>
            <person name="Jarju S."/>
            <person name="Secka A."/>
            <person name="Antonio M."/>
            <person name="Oren A."/>
            <person name="Chaudhuri R.R."/>
            <person name="La Ragione R."/>
            <person name="Hildebrand F."/>
            <person name="Pallen M.J."/>
        </authorList>
    </citation>
    <scope>NUCLEOTIDE SEQUENCE</scope>
    <source>
        <strain evidence="4">ChiGjej1B1-24693</strain>
    </source>
</reference>
<dbReference type="InterPro" id="IPR002509">
    <property type="entry name" value="NODB_dom"/>
</dbReference>
<evidence type="ECO:0000256" key="1">
    <source>
        <dbReference type="ARBA" id="ARBA00004613"/>
    </source>
</evidence>
<dbReference type="PANTHER" id="PTHR34216">
    <property type="match status" value="1"/>
</dbReference>
<keyword evidence="2" id="KW-0732">Signal</keyword>
<comment type="subcellular location">
    <subcellularLocation>
        <location evidence="1">Secreted</location>
    </subcellularLocation>
</comment>
<gene>
    <name evidence="4" type="ORF">IAA98_03065</name>
</gene>
<evidence type="ECO:0000313" key="4">
    <source>
        <dbReference type="EMBL" id="HIT74542.1"/>
    </source>
</evidence>
<dbReference type="InterPro" id="IPR051398">
    <property type="entry name" value="Polysacch_Deacetylase"/>
</dbReference>
<evidence type="ECO:0000256" key="2">
    <source>
        <dbReference type="ARBA" id="ARBA00022729"/>
    </source>
</evidence>
<feature type="domain" description="NodB homology" evidence="3">
    <location>
        <begin position="54"/>
        <end position="240"/>
    </location>
</feature>
<reference evidence="4" key="1">
    <citation type="submission" date="2020-10" db="EMBL/GenBank/DDBJ databases">
        <authorList>
            <person name="Gilroy R."/>
        </authorList>
    </citation>
    <scope>NUCLEOTIDE SEQUENCE</scope>
    <source>
        <strain evidence="4">ChiGjej1B1-24693</strain>
    </source>
</reference>
<dbReference type="InterPro" id="IPR011330">
    <property type="entry name" value="Glyco_hydro/deAcase_b/a-brl"/>
</dbReference>
<evidence type="ECO:0000313" key="5">
    <source>
        <dbReference type="Proteomes" id="UP000886842"/>
    </source>
</evidence>
<name>A0A9D1GWL4_9ACTN</name>
<organism evidence="4 5">
    <name type="scientific">Candidatus Avipropionibacterium avicola</name>
    <dbReference type="NCBI Taxonomy" id="2840701"/>
    <lineage>
        <taxon>Bacteria</taxon>
        <taxon>Bacillati</taxon>
        <taxon>Actinomycetota</taxon>
        <taxon>Actinomycetes</taxon>
        <taxon>Propionibacteriales</taxon>
        <taxon>Propionibacteriaceae</taxon>
        <taxon>Propionibacteriaceae incertae sedis</taxon>
        <taxon>Candidatus Avipropionibacterium</taxon>
    </lineage>
</organism>